<dbReference type="AlphaFoldDB" id="A0A6J5U8N7"/>
<feature type="compositionally biased region" description="Gly residues" evidence="1">
    <location>
        <begin position="1"/>
        <end position="11"/>
    </location>
</feature>
<name>A0A6J5U8N7_PRUAR</name>
<evidence type="ECO:0000256" key="1">
    <source>
        <dbReference type="SAM" id="MobiDB-lite"/>
    </source>
</evidence>
<dbReference type="EMBL" id="CAEKDK010000002">
    <property type="protein sequence ID" value="CAB4270698.1"/>
    <property type="molecule type" value="Genomic_DNA"/>
</dbReference>
<organism evidence="2 3">
    <name type="scientific">Prunus armeniaca</name>
    <name type="common">Apricot</name>
    <name type="synonym">Armeniaca vulgaris</name>
    <dbReference type="NCBI Taxonomy" id="36596"/>
    <lineage>
        <taxon>Eukaryota</taxon>
        <taxon>Viridiplantae</taxon>
        <taxon>Streptophyta</taxon>
        <taxon>Embryophyta</taxon>
        <taxon>Tracheophyta</taxon>
        <taxon>Spermatophyta</taxon>
        <taxon>Magnoliopsida</taxon>
        <taxon>eudicotyledons</taxon>
        <taxon>Gunneridae</taxon>
        <taxon>Pentapetalae</taxon>
        <taxon>rosids</taxon>
        <taxon>fabids</taxon>
        <taxon>Rosales</taxon>
        <taxon>Rosaceae</taxon>
        <taxon>Amygdaloideae</taxon>
        <taxon>Amygdaleae</taxon>
        <taxon>Prunus</taxon>
    </lineage>
</organism>
<proteinExistence type="predicted"/>
<evidence type="ECO:0000313" key="3">
    <source>
        <dbReference type="Proteomes" id="UP000507222"/>
    </source>
</evidence>
<dbReference type="Proteomes" id="UP000507222">
    <property type="component" value="Unassembled WGS sequence"/>
</dbReference>
<feature type="region of interest" description="Disordered" evidence="1">
    <location>
        <begin position="1"/>
        <end position="21"/>
    </location>
</feature>
<sequence length="92" mass="10424">MRKSRGGGVEGGEMEESRKSRDGIENKIDFFVECEVRLDYPNGASWEVKPRLDEEARHGGRLLMTQGWLGCWEATDTMVFELVNARTDLCIG</sequence>
<evidence type="ECO:0000313" key="2">
    <source>
        <dbReference type="EMBL" id="CAB4270698.1"/>
    </source>
</evidence>
<protein>
    <submittedName>
        <fullName evidence="2">Uncharacterized protein</fullName>
    </submittedName>
</protein>
<gene>
    <name evidence="2" type="ORF">CURHAP_LOCUS16936</name>
</gene>
<reference evidence="2 3" key="1">
    <citation type="submission" date="2020-05" db="EMBL/GenBank/DDBJ databases">
        <authorList>
            <person name="Campoy J."/>
            <person name="Schneeberger K."/>
            <person name="Spophaly S."/>
        </authorList>
    </citation>
    <scope>NUCLEOTIDE SEQUENCE [LARGE SCALE GENOMIC DNA]</scope>
    <source>
        <strain evidence="2">PruArmRojPasFocal</strain>
    </source>
</reference>
<accession>A0A6J5U8N7</accession>